<feature type="region of interest" description="Disordered" evidence="1">
    <location>
        <begin position="1"/>
        <end position="84"/>
    </location>
</feature>
<dbReference type="InterPro" id="IPR012340">
    <property type="entry name" value="NA-bd_OB-fold"/>
</dbReference>
<dbReference type="EMBL" id="HBGE01075407">
    <property type="protein sequence ID" value="CAD9168389.1"/>
    <property type="molecule type" value="Transcribed_RNA"/>
</dbReference>
<dbReference type="Gene3D" id="2.40.50.140">
    <property type="entry name" value="Nucleic acid-binding proteins"/>
    <property type="match status" value="1"/>
</dbReference>
<dbReference type="AlphaFoldDB" id="A0A7S1RK68"/>
<evidence type="ECO:0000313" key="2">
    <source>
        <dbReference type="EMBL" id="CAD9168389.1"/>
    </source>
</evidence>
<proteinExistence type="predicted"/>
<sequence>MGGKGSYKGSSKGLSWTKGGSTFSRGAPVGLPRPAPWVKQSISKYPERPASKGKNGSKGQDSWYSGSKGKGKGKDKGKGKGKFRAAPLNSKFWERKVEEENREELGGVYSGTVQRYLWKGGWGFIAPDSPDEMPRQVKDKQAEAQQAAEKNGKEWTDADLIYFRKPDVNHAEGFKLTEGVAVTFSVYVDDKGAGAYEVTAA</sequence>
<evidence type="ECO:0000256" key="1">
    <source>
        <dbReference type="SAM" id="MobiDB-lite"/>
    </source>
</evidence>
<organism evidence="2">
    <name type="scientific">Alexandrium catenella</name>
    <name type="common">Red tide dinoflagellate</name>
    <name type="synonym">Gonyaulax catenella</name>
    <dbReference type="NCBI Taxonomy" id="2925"/>
    <lineage>
        <taxon>Eukaryota</taxon>
        <taxon>Sar</taxon>
        <taxon>Alveolata</taxon>
        <taxon>Dinophyceae</taxon>
        <taxon>Gonyaulacales</taxon>
        <taxon>Pyrocystaceae</taxon>
        <taxon>Alexandrium</taxon>
    </lineage>
</organism>
<accession>A0A7S1RK68</accession>
<protein>
    <submittedName>
        <fullName evidence="2">Uncharacterized protein</fullName>
    </submittedName>
</protein>
<name>A0A7S1RK68_ALECA</name>
<reference evidence="2" key="1">
    <citation type="submission" date="2021-01" db="EMBL/GenBank/DDBJ databases">
        <authorList>
            <person name="Corre E."/>
            <person name="Pelletier E."/>
            <person name="Niang G."/>
            <person name="Scheremetjew M."/>
            <person name="Finn R."/>
            <person name="Kale V."/>
            <person name="Holt S."/>
            <person name="Cochrane G."/>
            <person name="Meng A."/>
            <person name="Brown T."/>
            <person name="Cohen L."/>
        </authorList>
    </citation>
    <scope>NUCLEOTIDE SEQUENCE</scope>
    <source>
        <strain evidence="2">OF101</strain>
    </source>
</reference>
<gene>
    <name evidence="2" type="ORF">ACAT0790_LOCUS45157</name>
</gene>